<dbReference type="AlphaFoldDB" id="A0AB39HN09"/>
<protein>
    <submittedName>
        <fullName evidence="2">DUF2512 family protein</fullName>
    </submittedName>
</protein>
<feature type="transmembrane region" description="Helical" evidence="1">
    <location>
        <begin position="63"/>
        <end position="81"/>
    </location>
</feature>
<keyword evidence="1" id="KW-1133">Transmembrane helix</keyword>
<evidence type="ECO:0000256" key="1">
    <source>
        <dbReference type="SAM" id="Phobius"/>
    </source>
</evidence>
<organism evidence="2">
    <name type="scientific">Ornithinibacillus sp. 4-3</name>
    <dbReference type="NCBI Taxonomy" id="3231488"/>
    <lineage>
        <taxon>Bacteria</taxon>
        <taxon>Bacillati</taxon>
        <taxon>Bacillota</taxon>
        <taxon>Bacilli</taxon>
        <taxon>Bacillales</taxon>
        <taxon>Bacillaceae</taxon>
        <taxon>Ornithinibacillus</taxon>
    </lineage>
</organism>
<dbReference type="EMBL" id="CP162599">
    <property type="protein sequence ID" value="XDK31915.1"/>
    <property type="molecule type" value="Genomic_DNA"/>
</dbReference>
<keyword evidence="1" id="KW-0472">Membrane</keyword>
<dbReference type="Pfam" id="PF10710">
    <property type="entry name" value="DUF2512"/>
    <property type="match status" value="1"/>
</dbReference>
<feature type="transmembrane region" description="Helical" evidence="1">
    <location>
        <begin position="87"/>
        <end position="108"/>
    </location>
</feature>
<feature type="transmembrane region" description="Helical" evidence="1">
    <location>
        <begin position="35"/>
        <end position="56"/>
    </location>
</feature>
<feature type="transmembrane region" description="Helical" evidence="1">
    <location>
        <begin position="12"/>
        <end position="29"/>
    </location>
</feature>
<proteinExistence type="predicted"/>
<sequence>MIKYIPAFAIKLIFTTVVIFSLFSIFYHLSMTELLFIVFLVSGLTFIVDLFLFARFGYLITPIIEFVSTFALLIFLSSIFVQTGVSSIVISFAAAYLIAICEALYHIYLGENVMDKDEPIIRQLQVELAEEIEPHIKREE</sequence>
<accession>A0AB39HN09</accession>
<keyword evidence="1" id="KW-0812">Transmembrane</keyword>
<reference evidence="2" key="1">
    <citation type="submission" date="2024-07" db="EMBL/GenBank/DDBJ databases">
        <title>Halotolerant mesophilic bacterium Ornithinibacillus sp. 4-3, sp. nov., isolated from soil.</title>
        <authorList>
            <person name="Sidarenka A.V."/>
            <person name="Guliayeva D.E."/>
            <person name="Leanovich S.I."/>
            <person name="Hileuskaya K.S."/>
            <person name="Akhremchuk A.E."/>
            <person name="Sikolenko M.A."/>
            <person name="Valentovich L.N."/>
        </authorList>
    </citation>
    <scope>NUCLEOTIDE SEQUENCE</scope>
    <source>
        <strain evidence="2">4-3</strain>
    </source>
</reference>
<name>A0AB39HN09_9BACI</name>
<evidence type="ECO:0000313" key="2">
    <source>
        <dbReference type="EMBL" id="XDK31915.1"/>
    </source>
</evidence>
<gene>
    <name evidence="2" type="ORF">AB4Y30_12875</name>
</gene>
<dbReference type="RefSeq" id="WP_368652639.1">
    <property type="nucleotide sequence ID" value="NZ_CP162599.1"/>
</dbReference>
<dbReference type="InterPro" id="IPR019649">
    <property type="entry name" value="DUF2512"/>
</dbReference>